<organism evidence="2 3">
    <name type="scientific">Rhizophagus irregularis (strain DAOM 181602 / DAOM 197198 / MUCL 43194)</name>
    <name type="common">Arbuscular mycorrhizal fungus</name>
    <name type="synonym">Glomus intraradices</name>
    <dbReference type="NCBI Taxonomy" id="747089"/>
    <lineage>
        <taxon>Eukaryota</taxon>
        <taxon>Fungi</taxon>
        <taxon>Fungi incertae sedis</taxon>
        <taxon>Mucoromycota</taxon>
        <taxon>Glomeromycotina</taxon>
        <taxon>Glomeromycetes</taxon>
        <taxon>Glomerales</taxon>
        <taxon>Glomeraceae</taxon>
        <taxon>Rhizophagus</taxon>
    </lineage>
</organism>
<proteinExistence type="predicted"/>
<keyword evidence="1" id="KW-0812">Transmembrane</keyword>
<dbReference type="Proteomes" id="UP000018888">
    <property type="component" value="Unassembled WGS sequence"/>
</dbReference>
<feature type="transmembrane region" description="Helical" evidence="1">
    <location>
        <begin position="6"/>
        <end position="25"/>
    </location>
</feature>
<reference evidence="2 3" key="1">
    <citation type="journal article" date="2013" name="Proc. Natl. Acad. Sci. U.S.A.">
        <title>Genome of an arbuscular mycorrhizal fungus provides insight into the oldest plant symbiosis.</title>
        <authorList>
            <person name="Tisserant E."/>
            <person name="Malbreil M."/>
            <person name="Kuo A."/>
            <person name="Kohler A."/>
            <person name="Symeonidi A."/>
            <person name="Balestrini R."/>
            <person name="Charron P."/>
            <person name="Duensing N."/>
            <person name="Frei Dit Frey N."/>
            <person name="Gianinazzi-Pearson V."/>
            <person name="Gilbert L.B."/>
            <person name="Handa Y."/>
            <person name="Herr J.R."/>
            <person name="Hijri M."/>
            <person name="Koul R."/>
            <person name="Kawaguchi M."/>
            <person name="Krajinski F."/>
            <person name="Lammers P.J."/>
            <person name="Masclaux F.G."/>
            <person name="Murat C."/>
            <person name="Morin E."/>
            <person name="Ndikumana S."/>
            <person name="Pagni M."/>
            <person name="Petitpierre D."/>
            <person name="Requena N."/>
            <person name="Rosikiewicz P."/>
            <person name="Riley R."/>
            <person name="Saito K."/>
            <person name="San Clemente H."/>
            <person name="Shapiro H."/>
            <person name="van Tuinen D."/>
            <person name="Becard G."/>
            <person name="Bonfante P."/>
            <person name="Paszkowski U."/>
            <person name="Shachar-Hill Y.Y."/>
            <person name="Tuskan G.A."/>
            <person name="Young P.W."/>
            <person name="Sanders I.R."/>
            <person name="Henrissat B."/>
            <person name="Rensing S.A."/>
            <person name="Grigoriev I.V."/>
            <person name="Corradi N."/>
            <person name="Roux C."/>
            <person name="Martin F."/>
        </authorList>
    </citation>
    <scope>NUCLEOTIDE SEQUENCE [LARGE SCALE GENOMIC DNA]</scope>
    <source>
        <strain evidence="2 3">DAOM 197198</strain>
    </source>
</reference>
<protein>
    <submittedName>
        <fullName evidence="2">Uncharacterized protein</fullName>
    </submittedName>
</protein>
<sequence>MLLIKLLLSYIMGILFQIVILSGEWSEIYGNFLRYVNNFRIYSDSKNLSPVKNVDPCLYFHVFPVNVWKFSSL</sequence>
<evidence type="ECO:0000256" key="1">
    <source>
        <dbReference type="SAM" id="Phobius"/>
    </source>
</evidence>
<evidence type="ECO:0000313" key="3">
    <source>
        <dbReference type="Proteomes" id="UP000018888"/>
    </source>
</evidence>
<keyword evidence="1" id="KW-1133">Transmembrane helix</keyword>
<accession>A0A2P4Q3D7</accession>
<reference evidence="2 3" key="2">
    <citation type="journal article" date="2018" name="New Phytol.">
        <title>High intraspecific genome diversity in the model arbuscular mycorrhizal symbiont Rhizophagus irregularis.</title>
        <authorList>
            <person name="Chen E.C.H."/>
            <person name="Morin E."/>
            <person name="Beaudet D."/>
            <person name="Noel J."/>
            <person name="Yildirir G."/>
            <person name="Ndikumana S."/>
            <person name="Charron P."/>
            <person name="St-Onge C."/>
            <person name="Giorgi J."/>
            <person name="Kruger M."/>
            <person name="Marton T."/>
            <person name="Ropars J."/>
            <person name="Grigoriev I.V."/>
            <person name="Hainaut M."/>
            <person name="Henrissat B."/>
            <person name="Roux C."/>
            <person name="Martin F."/>
            <person name="Corradi N."/>
        </authorList>
    </citation>
    <scope>NUCLEOTIDE SEQUENCE [LARGE SCALE GENOMIC DNA]</scope>
    <source>
        <strain evidence="2 3">DAOM 197198</strain>
    </source>
</reference>
<gene>
    <name evidence="2" type="ORF">GLOIN_2v1598917</name>
</gene>
<keyword evidence="1" id="KW-0472">Membrane</keyword>
<keyword evidence="3" id="KW-1185">Reference proteome</keyword>
<comment type="caution">
    <text evidence="2">The sequence shown here is derived from an EMBL/GenBank/DDBJ whole genome shotgun (WGS) entry which is preliminary data.</text>
</comment>
<dbReference type="EMBL" id="AUPC02000099">
    <property type="protein sequence ID" value="POG72165.1"/>
    <property type="molecule type" value="Genomic_DNA"/>
</dbReference>
<dbReference type="AlphaFoldDB" id="A0A2P4Q3D7"/>
<evidence type="ECO:0000313" key="2">
    <source>
        <dbReference type="EMBL" id="POG72165.1"/>
    </source>
</evidence>
<name>A0A2P4Q3D7_RHIID</name>